<comment type="caution">
    <text evidence="1">The sequence shown here is derived from an EMBL/GenBank/DDBJ whole genome shotgun (WGS) entry which is preliminary data.</text>
</comment>
<evidence type="ECO:0008006" key="2">
    <source>
        <dbReference type="Google" id="ProtNLM"/>
    </source>
</evidence>
<protein>
    <recommendedName>
        <fullName evidence="2">DUF1353 domain-containing protein</fullName>
    </recommendedName>
</protein>
<evidence type="ECO:0000313" key="1">
    <source>
        <dbReference type="EMBL" id="KKL96145.1"/>
    </source>
</evidence>
<sequence>MRYRKLEGYKYDLMERITSQTVFSGPSIINPFICLFQDGELVIEEHYAWDGPSGPTIDTMNFMRGSLVHDALYQLMREGLLDRKYRKYADQLLRKICLEDGMSKFRAWYVYHAVRLFAKQSSMPRKNPRGKIVDTKGK</sequence>
<dbReference type="InterPro" id="IPR010767">
    <property type="entry name" value="Phage_CGC-2007_Cje0229"/>
</dbReference>
<gene>
    <name evidence="1" type="ORF">LCGC14_1847440</name>
</gene>
<dbReference type="AlphaFoldDB" id="A0A0F9IQX9"/>
<name>A0A0F9IQX9_9ZZZZ</name>
<accession>A0A0F9IQX9</accession>
<dbReference type="Pfam" id="PF07087">
    <property type="entry name" value="DUF1353"/>
    <property type="match status" value="1"/>
</dbReference>
<reference evidence="1" key="1">
    <citation type="journal article" date="2015" name="Nature">
        <title>Complex archaea that bridge the gap between prokaryotes and eukaryotes.</title>
        <authorList>
            <person name="Spang A."/>
            <person name="Saw J.H."/>
            <person name="Jorgensen S.L."/>
            <person name="Zaremba-Niedzwiedzka K."/>
            <person name="Martijn J."/>
            <person name="Lind A.E."/>
            <person name="van Eijk R."/>
            <person name="Schleper C."/>
            <person name="Guy L."/>
            <person name="Ettema T.J."/>
        </authorList>
    </citation>
    <scope>NUCLEOTIDE SEQUENCE</scope>
</reference>
<proteinExistence type="predicted"/>
<organism evidence="1">
    <name type="scientific">marine sediment metagenome</name>
    <dbReference type="NCBI Taxonomy" id="412755"/>
    <lineage>
        <taxon>unclassified sequences</taxon>
        <taxon>metagenomes</taxon>
        <taxon>ecological metagenomes</taxon>
    </lineage>
</organism>
<dbReference type="EMBL" id="LAZR01018509">
    <property type="protein sequence ID" value="KKL96145.1"/>
    <property type="molecule type" value="Genomic_DNA"/>
</dbReference>